<feature type="transmembrane region" description="Helical" evidence="1">
    <location>
        <begin position="61"/>
        <end position="80"/>
    </location>
</feature>
<keyword evidence="1" id="KW-1133">Transmembrane helix</keyword>
<comment type="caution">
    <text evidence="2">The sequence shown here is derived from an EMBL/GenBank/DDBJ whole genome shotgun (WGS) entry which is preliminary data.</text>
</comment>
<organism evidence="2 3">
    <name type="scientific">Tritrichomonas foetus</name>
    <dbReference type="NCBI Taxonomy" id="1144522"/>
    <lineage>
        <taxon>Eukaryota</taxon>
        <taxon>Metamonada</taxon>
        <taxon>Parabasalia</taxon>
        <taxon>Tritrichomonadida</taxon>
        <taxon>Tritrichomonadidae</taxon>
        <taxon>Tritrichomonas</taxon>
    </lineage>
</organism>
<keyword evidence="3" id="KW-1185">Reference proteome</keyword>
<evidence type="ECO:0000313" key="3">
    <source>
        <dbReference type="Proteomes" id="UP000179807"/>
    </source>
</evidence>
<keyword evidence="1" id="KW-0812">Transmembrane</keyword>
<keyword evidence="1" id="KW-0472">Membrane</keyword>
<dbReference type="VEuPathDB" id="TrichDB:TRFO_04338"/>
<sequence>MQDPLIQEQADVTSVLGEPQLHHQIMSMLKDIHFTDIPIILLFLFLITWAFLIFYYRKNMIVSSVLFTITCFLIGSTQILDDLVQKYWNSLHFTTNFLGSSTYVFMFTFWALPLLIISVIFLSLLIFDILKLNWDSSFVAAIKKLFHTKKDAKNE</sequence>
<dbReference type="GeneID" id="94826538"/>
<evidence type="ECO:0000256" key="1">
    <source>
        <dbReference type="SAM" id="Phobius"/>
    </source>
</evidence>
<dbReference type="InterPro" id="IPR026721">
    <property type="entry name" value="TMEM18"/>
</dbReference>
<dbReference type="Pfam" id="PF14770">
    <property type="entry name" value="TMEM18"/>
    <property type="match status" value="1"/>
</dbReference>
<gene>
    <name evidence="2" type="ORF">TRFO_04338</name>
</gene>
<dbReference type="AlphaFoldDB" id="A0A1J4KGF9"/>
<name>A0A1J4KGF9_9EUKA</name>
<feature type="transmembrane region" description="Helical" evidence="1">
    <location>
        <begin position="37"/>
        <end position="56"/>
    </location>
</feature>
<accession>A0A1J4KGF9</accession>
<feature type="transmembrane region" description="Helical" evidence="1">
    <location>
        <begin position="100"/>
        <end position="127"/>
    </location>
</feature>
<reference evidence="2" key="1">
    <citation type="submission" date="2016-10" db="EMBL/GenBank/DDBJ databases">
        <authorList>
            <person name="Benchimol M."/>
            <person name="Almeida L.G."/>
            <person name="Vasconcelos A.T."/>
            <person name="Perreira-Neves A."/>
            <person name="Rosa I.A."/>
            <person name="Tasca T."/>
            <person name="Bogo M.R."/>
            <person name="de Souza W."/>
        </authorList>
    </citation>
    <scope>NUCLEOTIDE SEQUENCE [LARGE SCALE GENOMIC DNA]</scope>
    <source>
        <strain evidence="2">K</strain>
    </source>
</reference>
<dbReference type="RefSeq" id="XP_068363435.1">
    <property type="nucleotide sequence ID" value="XM_068491834.1"/>
</dbReference>
<proteinExistence type="predicted"/>
<evidence type="ECO:0000313" key="2">
    <source>
        <dbReference type="EMBL" id="OHT10299.1"/>
    </source>
</evidence>
<dbReference type="EMBL" id="MLAK01000616">
    <property type="protein sequence ID" value="OHT10299.1"/>
    <property type="molecule type" value="Genomic_DNA"/>
</dbReference>
<protein>
    <submittedName>
        <fullName evidence="2">Uncharacterized protein</fullName>
    </submittedName>
</protein>
<dbReference type="Proteomes" id="UP000179807">
    <property type="component" value="Unassembled WGS sequence"/>
</dbReference>